<reference evidence="6" key="1">
    <citation type="submission" date="2017-02" db="UniProtKB">
        <authorList>
            <consortium name="WormBaseParasite"/>
        </authorList>
    </citation>
    <scope>IDENTIFICATION</scope>
</reference>
<dbReference type="Gene3D" id="2.10.25.10">
    <property type="entry name" value="Laminin"/>
    <property type="match status" value="1"/>
</dbReference>
<evidence type="ECO:0000313" key="5">
    <source>
        <dbReference type="Proteomes" id="UP000276776"/>
    </source>
</evidence>
<evidence type="ECO:0000259" key="3">
    <source>
        <dbReference type="PROSITE" id="PS50026"/>
    </source>
</evidence>
<dbReference type="CDD" id="cd00054">
    <property type="entry name" value="EGF_CA"/>
    <property type="match status" value="1"/>
</dbReference>
<keyword evidence="5" id="KW-1185">Reference proteome</keyword>
<evidence type="ECO:0000313" key="4">
    <source>
        <dbReference type="EMBL" id="VDN06703.1"/>
    </source>
</evidence>
<feature type="domain" description="EGF-like" evidence="3">
    <location>
        <begin position="29"/>
        <end position="68"/>
    </location>
</feature>
<dbReference type="SMART" id="SM00181">
    <property type="entry name" value="EGF"/>
    <property type="match status" value="1"/>
</dbReference>
<dbReference type="PROSITE" id="PS00022">
    <property type="entry name" value="EGF_1"/>
    <property type="match status" value="1"/>
</dbReference>
<dbReference type="OrthoDB" id="5772665at2759"/>
<dbReference type="WBParaSite" id="TCLT_0000910901-mRNA-1">
    <property type="protein sequence ID" value="TCLT_0000910901-mRNA-1"/>
    <property type="gene ID" value="TCLT_0000910901"/>
</dbReference>
<dbReference type="SUPFAM" id="SSF57196">
    <property type="entry name" value="EGF/Laminin"/>
    <property type="match status" value="1"/>
</dbReference>
<comment type="caution">
    <text evidence="1">Lacks conserved residue(s) required for the propagation of feature annotation.</text>
</comment>
<proteinExistence type="predicted"/>
<dbReference type="PROSITE" id="PS50026">
    <property type="entry name" value="EGF_3"/>
    <property type="match status" value="1"/>
</dbReference>
<sequence length="238" mass="26110">MNTSSSGNAAQADIRRALVDGVSSRVVYEGNICETYPCWNDAICVPINTTTATYKCICQNEYTGSYCQYKISNYCKAINCRNKTVCTVQNGIATCIADNLIVKQFALIMAGVYKKHQSNIVVHVLMVFKESTAIAMAINASLITSGMTSESIFLLVSLFILLLLSIFMIYMGSNGGCYLILPGETRYLRWETTDNEASLPTTSTVNHSLSSHTIKMIDVSNSPTIETVIDLDEESISI</sequence>
<keyword evidence="2" id="KW-0472">Membrane</keyword>
<keyword evidence="2" id="KW-1133">Transmembrane helix</keyword>
<feature type="transmembrane region" description="Helical" evidence="2">
    <location>
        <begin position="120"/>
        <end position="140"/>
    </location>
</feature>
<dbReference type="EMBL" id="UYYF01004731">
    <property type="protein sequence ID" value="VDN06703.1"/>
    <property type="molecule type" value="Genomic_DNA"/>
</dbReference>
<organism evidence="6">
    <name type="scientific">Thelazia callipaeda</name>
    <name type="common">Oriental eyeworm</name>
    <name type="synonym">Parasitic nematode</name>
    <dbReference type="NCBI Taxonomy" id="103827"/>
    <lineage>
        <taxon>Eukaryota</taxon>
        <taxon>Metazoa</taxon>
        <taxon>Ecdysozoa</taxon>
        <taxon>Nematoda</taxon>
        <taxon>Chromadorea</taxon>
        <taxon>Rhabditida</taxon>
        <taxon>Spirurina</taxon>
        <taxon>Spiruromorpha</taxon>
        <taxon>Thelazioidea</taxon>
        <taxon>Thelaziidae</taxon>
        <taxon>Thelazia</taxon>
    </lineage>
</organism>
<dbReference type="InterPro" id="IPR000742">
    <property type="entry name" value="EGF"/>
</dbReference>
<evidence type="ECO:0000256" key="2">
    <source>
        <dbReference type="SAM" id="Phobius"/>
    </source>
</evidence>
<evidence type="ECO:0000313" key="6">
    <source>
        <dbReference type="WBParaSite" id="TCLT_0000910901-mRNA-1"/>
    </source>
</evidence>
<dbReference type="AlphaFoldDB" id="A0A0N5D7Q2"/>
<dbReference type="STRING" id="103827.A0A0N5D7Q2"/>
<keyword evidence="1" id="KW-1015">Disulfide bond</keyword>
<keyword evidence="2" id="KW-0812">Transmembrane</keyword>
<accession>A0A0N5D7Q2</accession>
<feature type="transmembrane region" description="Helical" evidence="2">
    <location>
        <begin position="152"/>
        <end position="181"/>
    </location>
</feature>
<evidence type="ECO:0000256" key="1">
    <source>
        <dbReference type="PROSITE-ProRule" id="PRU00076"/>
    </source>
</evidence>
<protein>
    <submittedName>
        <fullName evidence="6">EGF-like domain-containing protein</fullName>
    </submittedName>
</protein>
<feature type="disulfide bond" evidence="1">
    <location>
        <begin position="58"/>
        <end position="67"/>
    </location>
</feature>
<name>A0A0N5D7Q2_THECL</name>
<gene>
    <name evidence="4" type="ORF">TCLT_LOCUS9098</name>
</gene>
<dbReference type="Proteomes" id="UP000276776">
    <property type="component" value="Unassembled WGS sequence"/>
</dbReference>
<reference evidence="4 5" key="2">
    <citation type="submission" date="2018-11" db="EMBL/GenBank/DDBJ databases">
        <authorList>
            <consortium name="Pathogen Informatics"/>
        </authorList>
    </citation>
    <scope>NUCLEOTIDE SEQUENCE [LARGE SCALE GENOMIC DNA]</scope>
</reference>
<keyword evidence="1" id="KW-0245">EGF-like domain</keyword>